<protein>
    <submittedName>
        <fullName evidence="2">Sugar phosphate isomerase/epimerase</fullName>
    </submittedName>
</protein>
<proteinExistence type="predicted"/>
<dbReference type="InterPro" id="IPR013022">
    <property type="entry name" value="Xyl_isomerase-like_TIM-brl"/>
</dbReference>
<feature type="domain" description="Xylose isomerase-like TIM barrel" evidence="1">
    <location>
        <begin position="19"/>
        <end position="293"/>
    </location>
</feature>
<dbReference type="GO" id="GO:0016853">
    <property type="term" value="F:isomerase activity"/>
    <property type="evidence" value="ECO:0007669"/>
    <property type="project" value="UniProtKB-KW"/>
</dbReference>
<dbReference type="RefSeq" id="WP_112768334.1">
    <property type="nucleotide sequence ID" value="NZ_CP142436.1"/>
</dbReference>
<reference evidence="2" key="1">
    <citation type="submission" date="2023-12" db="EMBL/GenBank/DDBJ databases">
        <title>Dolosigranulum savutii sp. nov. isolated from human upper respiratory samples collected in Botswana.</title>
        <authorList>
            <person name="Kelly M.S."/>
        </authorList>
    </citation>
    <scope>NUCLEOTIDE SEQUENCE</scope>
    <source>
        <strain evidence="2">MSK211</strain>
    </source>
</reference>
<evidence type="ECO:0000313" key="2">
    <source>
        <dbReference type="EMBL" id="XBC50801.1"/>
    </source>
</evidence>
<keyword evidence="2" id="KW-0413">Isomerase</keyword>
<sequence length="322" mass="36728">MKLGVFDPIFHKLELEEMLDKVQAAGLTAIEIGCGGNPGNHHCPTDELLESEEKRKEYKEKFEKRGIEIGAFSTHNNPVSPDPEEAKQADEDLRKAIKLAALMDVPVVNTFSGTPGANEEATAKNWPVAPWPTEYAEIYEWQWEKKLIPYWKEIGQLAEEYNVKIAIEMHGGFSVHTPYTALKLRNNTSKNIGVNFDPSHMWWQGINPVEAIKILGKEDAIFHFHAKDTYMDQTNMNLHGVNSMIPYGEVAERSWTFRTVGYGHDMKEWNDMISELVKYGYNHVISIEHEDPLMSVDEGFNKAVDNLLDSIIENDTIDMFWA</sequence>
<dbReference type="InterPro" id="IPR036237">
    <property type="entry name" value="Xyl_isomerase-like_sf"/>
</dbReference>
<gene>
    <name evidence="2" type="ORF">VUQ07_05900</name>
</gene>
<dbReference type="AlphaFoldDB" id="A0AB74U6V3"/>
<dbReference type="SUPFAM" id="SSF51658">
    <property type="entry name" value="Xylose isomerase-like"/>
    <property type="match status" value="1"/>
</dbReference>
<organism evidence="2">
    <name type="scientific">Dolosigranulum savutiense</name>
    <dbReference type="NCBI Taxonomy" id="3110288"/>
    <lineage>
        <taxon>Bacteria</taxon>
        <taxon>Bacillati</taxon>
        <taxon>Bacillota</taxon>
        <taxon>Bacilli</taxon>
        <taxon>Lactobacillales</taxon>
        <taxon>Carnobacteriaceae</taxon>
        <taxon>Dolosigranulum</taxon>
    </lineage>
</organism>
<accession>A0AB74U6V3</accession>
<dbReference type="Pfam" id="PF01261">
    <property type="entry name" value="AP_endonuc_2"/>
    <property type="match status" value="1"/>
</dbReference>
<dbReference type="PANTHER" id="PTHR12110:SF21">
    <property type="entry name" value="XYLOSE ISOMERASE-LIKE TIM BARREL DOMAIN-CONTAINING PROTEIN"/>
    <property type="match status" value="1"/>
</dbReference>
<evidence type="ECO:0000259" key="1">
    <source>
        <dbReference type="Pfam" id="PF01261"/>
    </source>
</evidence>
<dbReference type="EMBL" id="CP142436">
    <property type="protein sequence ID" value="XBC50801.1"/>
    <property type="molecule type" value="Genomic_DNA"/>
</dbReference>
<dbReference type="InterPro" id="IPR050312">
    <property type="entry name" value="IolE/XylAMocC-like"/>
</dbReference>
<dbReference type="Gene3D" id="3.20.20.150">
    <property type="entry name" value="Divalent-metal-dependent TIM barrel enzymes"/>
    <property type="match status" value="1"/>
</dbReference>
<name>A0AB74U6V3_9LACT</name>
<dbReference type="PANTHER" id="PTHR12110">
    <property type="entry name" value="HYDROXYPYRUVATE ISOMERASE"/>
    <property type="match status" value="1"/>
</dbReference>